<gene>
    <name evidence="2" type="ORF">GCM10010302_11890</name>
</gene>
<keyword evidence="1" id="KW-1133">Transmembrane helix</keyword>
<keyword evidence="1" id="KW-0472">Membrane</keyword>
<dbReference type="Proteomes" id="UP001501867">
    <property type="component" value="Unassembled WGS sequence"/>
</dbReference>
<feature type="transmembrane region" description="Helical" evidence="1">
    <location>
        <begin position="27"/>
        <end position="46"/>
    </location>
</feature>
<evidence type="ECO:0000313" key="2">
    <source>
        <dbReference type="EMBL" id="GAA0275902.1"/>
    </source>
</evidence>
<proteinExistence type="predicted"/>
<accession>A0ABP3EV19</accession>
<keyword evidence="3" id="KW-1185">Reference proteome</keyword>
<organism evidence="2 3">
    <name type="scientific">Streptomyces polychromogenes</name>
    <dbReference type="NCBI Taxonomy" id="67342"/>
    <lineage>
        <taxon>Bacteria</taxon>
        <taxon>Bacillati</taxon>
        <taxon>Actinomycetota</taxon>
        <taxon>Actinomycetes</taxon>
        <taxon>Kitasatosporales</taxon>
        <taxon>Streptomycetaceae</taxon>
        <taxon>Streptomyces</taxon>
    </lineage>
</organism>
<sequence>MQWTLFITSAAISAVTAWFDPPQPAKGTLIVLGFTVTVVTAAAGYFKPRERAFNLQQTADSIEQHATAIELGIPPYSEDNETANLKSFATTVEALRAEQRMREQQLDQPQQGQQAVI</sequence>
<protein>
    <recommendedName>
        <fullName evidence="4">SLATT domain-containing protein</fullName>
    </recommendedName>
</protein>
<name>A0ABP3EV19_9ACTN</name>
<comment type="caution">
    <text evidence="2">The sequence shown here is derived from an EMBL/GenBank/DDBJ whole genome shotgun (WGS) entry which is preliminary data.</text>
</comment>
<evidence type="ECO:0008006" key="4">
    <source>
        <dbReference type="Google" id="ProtNLM"/>
    </source>
</evidence>
<evidence type="ECO:0000313" key="3">
    <source>
        <dbReference type="Proteomes" id="UP001501867"/>
    </source>
</evidence>
<reference evidence="3" key="1">
    <citation type="journal article" date="2019" name="Int. J. Syst. Evol. Microbiol.">
        <title>The Global Catalogue of Microorganisms (GCM) 10K type strain sequencing project: providing services to taxonomists for standard genome sequencing and annotation.</title>
        <authorList>
            <consortium name="The Broad Institute Genomics Platform"/>
            <consortium name="The Broad Institute Genome Sequencing Center for Infectious Disease"/>
            <person name="Wu L."/>
            <person name="Ma J."/>
        </authorList>
    </citation>
    <scope>NUCLEOTIDE SEQUENCE [LARGE SCALE GENOMIC DNA]</scope>
    <source>
        <strain evidence="3">JCM 4505</strain>
    </source>
</reference>
<dbReference type="EMBL" id="BAAABV010000010">
    <property type="protein sequence ID" value="GAA0275902.1"/>
    <property type="molecule type" value="Genomic_DNA"/>
</dbReference>
<evidence type="ECO:0000256" key="1">
    <source>
        <dbReference type="SAM" id="Phobius"/>
    </source>
</evidence>
<keyword evidence="1" id="KW-0812">Transmembrane</keyword>
<dbReference type="NCBIfam" id="NF033634">
    <property type="entry name" value="SLATT_1"/>
    <property type="match status" value="1"/>
</dbReference>